<feature type="transmembrane region" description="Helical" evidence="18">
    <location>
        <begin position="542"/>
        <end position="570"/>
    </location>
</feature>
<dbReference type="GO" id="GO:0007166">
    <property type="term" value="P:cell surface receptor signaling pathway"/>
    <property type="evidence" value="ECO:0007669"/>
    <property type="project" value="InterPro"/>
</dbReference>
<feature type="transmembrane region" description="Helical" evidence="18">
    <location>
        <begin position="582"/>
        <end position="605"/>
    </location>
</feature>
<dbReference type="FunFam" id="2.60.220.50:FF:000003">
    <property type="entry name" value="adhesion G-protein coupled receptor G2 isoform X2"/>
    <property type="match status" value="1"/>
</dbReference>
<evidence type="ECO:0000313" key="21">
    <source>
        <dbReference type="Ensembl" id="ENSECAP00000086936.1"/>
    </source>
</evidence>
<evidence type="ECO:0000256" key="15">
    <source>
        <dbReference type="ARBA" id="ARBA00083924"/>
    </source>
</evidence>
<gene>
    <name evidence="21" type="primary">ADGRG2</name>
</gene>
<evidence type="ECO:0000256" key="3">
    <source>
        <dbReference type="ARBA" id="ARBA00022475"/>
    </source>
</evidence>
<comment type="similarity">
    <text evidence="2">Belongs to the G-protein coupled receptor 2 family. Adhesion G-protein coupled receptor (ADGR) subfamily.</text>
</comment>
<dbReference type="Pfam" id="PF26574">
    <property type="entry name" value="GAIN_ADGRG2"/>
    <property type="match status" value="1"/>
</dbReference>
<dbReference type="PANTHER" id="PTHR12011">
    <property type="entry name" value="ADHESION G-PROTEIN COUPLED RECEPTOR"/>
    <property type="match status" value="1"/>
</dbReference>
<keyword evidence="12" id="KW-0325">Glycoprotein</keyword>
<reference evidence="21" key="2">
    <citation type="submission" date="2025-08" db="UniProtKB">
        <authorList>
            <consortium name="Ensembl"/>
        </authorList>
    </citation>
    <scope>IDENTIFICATION</scope>
    <source>
        <strain evidence="21">Thoroughbred</strain>
    </source>
</reference>
<dbReference type="InterPro" id="IPR017981">
    <property type="entry name" value="GPCR_2-like_7TM"/>
</dbReference>
<evidence type="ECO:0000256" key="10">
    <source>
        <dbReference type="ARBA" id="ARBA00023157"/>
    </source>
</evidence>
<evidence type="ECO:0000256" key="4">
    <source>
        <dbReference type="ARBA" id="ARBA00022553"/>
    </source>
</evidence>
<dbReference type="SUPFAM" id="SSF81321">
    <property type="entry name" value="Family A G protein-coupled receptor-like"/>
    <property type="match status" value="1"/>
</dbReference>
<dbReference type="Pfam" id="PF00002">
    <property type="entry name" value="7tm_2"/>
    <property type="match status" value="1"/>
</dbReference>
<feature type="transmembrane region" description="Helical" evidence="18">
    <location>
        <begin position="751"/>
        <end position="771"/>
    </location>
</feature>
<evidence type="ECO:0000256" key="1">
    <source>
        <dbReference type="ARBA" id="ARBA00004424"/>
    </source>
</evidence>
<keyword evidence="5 18" id="KW-0812">Transmembrane</keyword>
<comment type="subcellular location">
    <subcellularLocation>
        <location evidence="1">Apical cell membrane</location>
        <topology evidence="1">Multi-pass membrane protein</topology>
    </subcellularLocation>
</comment>
<dbReference type="PROSITE" id="PS00650">
    <property type="entry name" value="G_PROTEIN_RECEP_F2_2"/>
    <property type="match status" value="1"/>
</dbReference>
<dbReference type="InterPro" id="IPR058772">
    <property type="entry name" value="ADGRG2_N"/>
</dbReference>
<keyword evidence="8" id="KW-0297">G-protein coupled receptor</keyword>
<evidence type="ECO:0000256" key="8">
    <source>
        <dbReference type="ARBA" id="ARBA00023040"/>
    </source>
</evidence>
<keyword evidence="10" id="KW-1015">Disulfide bond</keyword>
<dbReference type="InterPro" id="IPR058857">
    <property type="entry name" value="GAIN_ADGRG2/6"/>
</dbReference>
<reference evidence="21 22" key="1">
    <citation type="journal article" date="2009" name="Science">
        <title>Genome sequence, comparative analysis, and population genetics of the domestic horse.</title>
        <authorList>
            <consortium name="Broad Institute Genome Sequencing Platform"/>
            <consortium name="Broad Institute Whole Genome Assembly Team"/>
            <person name="Wade C.M."/>
            <person name="Giulotto E."/>
            <person name="Sigurdsson S."/>
            <person name="Zoli M."/>
            <person name="Gnerre S."/>
            <person name="Imsland F."/>
            <person name="Lear T.L."/>
            <person name="Adelson D.L."/>
            <person name="Bailey E."/>
            <person name="Bellone R.R."/>
            <person name="Bloecker H."/>
            <person name="Distl O."/>
            <person name="Edgar R.C."/>
            <person name="Garber M."/>
            <person name="Leeb T."/>
            <person name="Mauceli E."/>
            <person name="MacLeod J.N."/>
            <person name="Penedo M.C.T."/>
            <person name="Raison J.M."/>
            <person name="Sharpe T."/>
            <person name="Vogel J."/>
            <person name="Andersson L."/>
            <person name="Antczak D.F."/>
            <person name="Biagi T."/>
            <person name="Binns M.M."/>
            <person name="Chowdhary B.P."/>
            <person name="Coleman S.J."/>
            <person name="Della Valle G."/>
            <person name="Fryc S."/>
            <person name="Guerin G."/>
            <person name="Hasegawa T."/>
            <person name="Hill E.W."/>
            <person name="Jurka J."/>
            <person name="Kiialainen A."/>
            <person name="Lindgren G."/>
            <person name="Liu J."/>
            <person name="Magnani E."/>
            <person name="Mickelson J.R."/>
            <person name="Murray J."/>
            <person name="Nergadze S.G."/>
            <person name="Onofrio R."/>
            <person name="Pedroni S."/>
            <person name="Piras M.F."/>
            <person name="Raudsepp T."/>
            <person name="Rocchi M."/>
            <person name="Roeed K.H."/>
            <person name="Ryder O.A."/>
            <person name="Searle S."/>
            <person name="Skow L."/>
            <person name="Swinburne J.E."/>
            <person name="Syvaenen A.C."/>
            <person name="Tozaki T."/>
            <person name="Valberg S.J."/>
            <person name="Vaudin M."/>
            <person name="White J.R."/>
            <person name="Zody M.C."/>
            <person name="Lander E.S."/>
            <person name="Lindblad-Toh K."/>
        </authorList>
    </citation>
    <scope>NUCLEOTIDE SEQUENCE [LARGE SCALE GENOMIC DNA]</scope>
    <source>
        <strain evidence="21 22">Thoroughbred</strain>
    </source>
</reference>
<accession>A0A9L0TK09</accession>
<keyword evidence="3" id="KW-1003">Cell membrane</keyword>
<keyword evidence="4" id="KW-0597">Phosphoprotein</keyword>
<dbReference type="Pfam" id="PF26152">
    <property type="entry name" value="ADGRG2_N"/>
    <property type="match status" value="1"/>
</dbReference>
<dbReference type="Gene3D" id="1.20.1070.10">
    <property type="entry name" value="Rhodopsin 7-helix transmembrane proteins"/>
    <property type="match status" value="1"/>
</dbReference>
<evidence type="ECO:0000259" key="20">
    <source>
        <dbReference type="PROSITE" id="PS50261"/>
    </source>
</evidence>
<dbReference type="Pfam" id="PF01825">
    <property type="entry name" value="GPS"/>
    <property type="match status" value="1"/>
</dbReference>
<sequence length="934" mass="102430">MEKTKITIVKTFNASGVKPQRNICNLSSICNDSAFFRGEIMFQYDEESNVTENQNMANGTLTGVLSLSELKRSELNKTLQALSETYFIVCATAEAQSTLNCTFTVKLNKTVNICAAMVALKKVNIRPMEQCCCSVRTPCPSSPEELEKLQCDLQDPIVCLASHPHGPPFYSSSNSIPVAPQATILSQVSSTFSFAEPLDQPPVTQSPPSPTGVIHLPSPQPSTPIASSAATDMPLQSGTLSSPIPQTDLSHTLPPVKSSLPSPTTSAPVNVITTSTPPDKTEIVHNSSISVSDLENQVSQMEKALSLGSLEPNLAEEMINQVSKLLRSPPALLAPLAQRLLKVVDDIGLQLNFSTKTISLTSPSLALAVIRVNASNFDTTTFAAQDPENLQVSLETQAPENSIGVITLPSSLMSNLPANDVELASRVQFNFFETPALFQDPALENLSLISYVISSSVANLTVKNLTRNVTVTLKHIDPSQDDLTVRCVFWDLGRNGGRGGWSSDGCSVKDRRLNETICTCSHLTSFGVLLDLSRTSLPPAQMMALTFITYIGCGLSSIFLSVTLVTYIAFEKIRRDYPSKILIQLCAALLLLNLVFLLDSWIALYDMRGLCISVAVFLHYFLLVSFTWMGLEAFHMYLALVKVFNTYIRKYILKFCIVGWGVPAVVVTIVLIISPDNYGLGSYGKFPNGSPDDFCWINSNAVFYITVVGYFCVIFLLNVSMFIVVLVQLCRIKKKKQLGAQRKTSIQDLRSVAGLTFLLGITWGFAFFAWGPVNVTFMYLFAIFNTLQGFFIFIFYCVAKENVRKQWRRYLCCGKLRLAENSDWSKTATNGLKKQTVNQGVSSSSNSLQSNSNSTHSTTLLVNNDCSGLSSGNGNASTDKNGVSFSVQNGDVCLHDFTGKQHMFNEREDSCNGKSRIALRRTSKRGSLHFIEQM</sequence>
<evidence type="ECO:0000256" key="2">
    <source>
        <dbReference type="ARBA" id="ARBA00007343"/>
    </source>
</evidence>
<feature type="transmembrane region" description="Helical" evidence="18">
    <location>
        <begin position="652"/>
        <end position="673"/>
    </location>
</feature>
<evidence type="ECO:0000256" key="13">
    <source>
        <dbReference type="ARBA" id="ARBA00023224"/>
    </source>
</evidence>
<evidence type="ECO:0000256" key="16">
    <source>
        <dbReference type="ARBA" id="ARBA00093560"/>
    </source>
</evidence>
<feature type="region of interest" description="Disordered" evidence="17">
    <location>
        <begin position="196"/>
        <end position="281"/>
    </location>
</feature>
<feature type="transmembrane region" description="Helical" evidence="18">
    <location>
        <begin position="777"/>
        <end position="799"/>
    </location>
</feature>
<dbReference type="Ensembl" id="ENSECAT00000144949.1">
    <property type="protein sequence ID" value="ENSECAP00000086936.1"/>
    <property type="gene ID" value="ENSECAG00000023252.4"/>
</dbReference>
<keyword evidence="13" id="KW-0807">Transducer</keyword>
<feature type="region of interest" description="Disordered" evidence="17">
    <location>
        <begin position="835"/>
        <end position="856"/>
    </location>
</feature>
<name>A0A9L0TK09_HORSE</name>
<evidence type="ECO:0000256" key="11">
    <source>
        <dbReference type="ARBA" id="ARBA00023170"/>
    </source>
</evidence>
<keyword evidence="9 18" id="KW-0472">Membrane</keyword>
<evidence type="ECO:0000256" key="6">
    <source>
        <dbReference type="ARBA" id="ARBA00022729"/>
    </source>
</evidence>
<evidence type="ECO:0000256" key="17">
    <source>
        <dbReference type="SAM" id="MobiDB-lite"/>
    </source>
</evidence>
<protein>
    <recommendedName>
        <fullName evidence="14">Adhesion G-protein coupled receptor G2</fullName>
    </recommendedName>
    <alternativeName>
        <fullName evidence="15">G-protein coupled receptor 64</fullName>
    </alternativeName>
</protein>
<evidence type="ECO:0000256" key="14">
    <source>
        <dbReference type="ARBA" id="ARBA00069918"/>
    </source>
</evidence>
<dbReference type="InterPro" id="IPR017983">
    <property type="entry name" value="GPCR_2_secretin-like_CS"/>
</dbReference>
<evidence type="ECO:0000256" key="5">
    <source>
        <dbReference type="ARBA" id="ARBA00022692"/>
    </source>
</evidence>
<dbReference type="PANTHER" id="PTHR12011:SF264">
    <property type="entry name" value="ADHESION G-PROTEIN COUPLED RECEPTOR G2"/>
    <property type="match status" value="1"/>
</dbReference>
<dbReference type="PROSITE" id="PS50221">
    <property type="entry name" value="GAIN_B"/>
    <property type="match status" value="1"/>
</dbReference>
<keyword evidence="7 18" id="KW-1133">Transmembrane helix</keyword>
<evidence type="ECO:0000259" key="19">
    <source>
        <dbReference type="PROSITE" id="PS50221"/>
    </source>
</evidence>
<feature type="transmembrane region" description="Helical" evidence="18">
    <location>
        <begin position="701"/>
        <end position="730"/>
    </location>
</feature>
<evidence type="ECO:0000313" key="22">
    <source>
        <dbReference type="Proteomes" id="UP000002281"/>
    </source>
</evidence>
<dbReference type="GeneTree" id="ENSGT00940000156341"/>
<feature type="domain" description="GAIN-B" evidence="19">
    <location>
        <begin position="378"/>
        <end position="536"/>
    </location>
</feature>
<dbReference type="AlphaFoldDB" id="A0A9L0TK09"/>
<organism evidence="21 22">
    <name type="scientific">Equus caballus</name>
    <name type="common">Horse</name>
    <dbReference type="NCBI Taxonomy" id="9796"/>
    <lineage>
        <taxon>Eukaryota</taxon>
        <taxon>Metazoa</taxon>
        <taxon>Chordata</taxon>
        <taxon>Craniata</taxon>
        <taxon>Vertebrata</taxon>
        <taxon>Euteleostomi</taxon>
        <taxon>Mammalia</taxon>
        <taxon>Eutheria</taxon>
        <taxon>Laurasiatheria</taxon>
        <taxon>Perissodactyla</taxon>
        <taxon>Equidae</taxon>
        <taxon>Equus</taxon>
    </lineage>
</organism>
<evidence type="ECO:0000256" key="9">
    <source>
        <dbReference type="ARBA" id="ARBA00023136"/>
    </source>
</evidence>
<dbReference type="PRINTS" id="PR00249">
    <property type="entry name" value="GPCRSECRETIN"/>
</dbReference>
<dbReference type="InterPro" id="IPR046338">
    <property type="entry name" value="GAIN_dom_sf"/>
</dbReference>
<dbReference type="InterPro" id="IPR000832">
    <property type="entry name" value="GPCR_2_secretin-like"/>
</dbReference>
<dbReference type="SMART" id="SM00303">
    <property type="entry name" value="GPS"/>
    <property type="match status" value="1"/>
</dbReference>
<feature type="domain" description="G-protein coupled receptors family 2 profile 2" evidence="20">
    <location>
        <begin position="545"/>
        <end position="800"/>
    </location>
</feature>
<evidence type="ECO:0000256" key="12">
    <source>
        <dbReference type="ARBA" id="ARBA00023180"/>
    </source>
</evidence>
<dbReference type="Gene3D" id="2.60.220.50">
    <property type="match status" value="1"/>
</dbReference>
<evidence type="ECO:0000256" key="7">
    <source>
        <dbReference type="ARBA" id="ARBA00022989"/>
    </source>
</evidence>
<dbReference type="PROSITE" id="PS50261">
    <property type="entry name" value="G_PROTEIN_RECEP_F2_4"/>
    <property type="match status" value="1"/>
</dbReference>
<dbReference type="Proteomes" id="UP000002281">
    <property type="component" value="Chromosome X"/>
</dbReference>
<dbReference type="InterPro" id="IPR000203">
    <property type="entry name" value="GPS"/>
</dbReference>
<dbReference type="GO" id="GO:0004930">
    <property type="term" value="F:G protein-coupled receptor activity"/>
    <property type="evidence" value="ECO:0007669"/>
    <property type="project" value="UniProtKB-KW"/>
</dbReference>
<dbReference type="CDD" id="cd15444">
    <property type="entry name" value="7tmB2_GPR64"/>
    <property type="match status" value="1"/>
</dbReference>
<keyword evidence="6" id="KW-0732">Signal</keyword>
<evidence type="ECO:0000256" key="18">
    <source>
        <dbReference type="SAM" id="Phobius"/>
    </source>
</evidence>
<keyword evidence="11" id="KW-0675">Receptor</keyword>
<dbReference type="FunFam" id="1.20.1070.10:FF:000043">
    <property type="entry name" value="adhesion G-protein coupled receptor G2 isoform X1"/>
    <property type="match status" value="1"/>
</dbReference>
<reference evidence="21" key="3">
    <citation type="submission" date="2025-09" db="UniProtKB">
        <authorList>
            <consortium name="Ensembl"/>
        </authorList>
    </citation>
    <scope>IDENTIFICATION</scope>
    <source>
        <strain evidence="21">Thoroughbred</strain>
    </source>
</reference>
<feature type="compositionally biased region" description="Polar residues" evidence="17">
    <location>
        <begin position="223"/>
        <end position="250"/>
    </location>
</feature>
<keyword evidence="22" id="KW-1185">Reference proteome</keyword>
<feature type="transmembrane region" description="Helical" evidence="18">
    <location>
        <begin position="617"/>
        <end position="640"/>
    </location>
</feature>
<dbReference type="GO" id="GO:0016324">
    <property type="term" value="C:apical plasma membrane"/>
    <property type="evidence" value="ECO:0007669"/>
    <property type="project" value="UniProtKB-SubCell"/>
</dbReference>
<feature type="compositionally biased region" description="Polar residues" evidence="17">
    <location>
        <begin position="259"/>
        <end position="281"/>
    </location>
</feature>
<dbReference type="InterPro" id="IPR057244">
    <property type="entry name" value="GAIN_B"/>
</dbReference>
<proteinExistence type="inferred from homology"/>
<comment type="subunit">
    <text evidence="16">Heterodimer of 2 chains generated by proteolytic processing; the large extracellular N-terminal fragment and the membrane-bound C-terminal fragment predominantly remain associated and non-covalently linked. Interacts with CFTR.</text>
</comment>